<evidence type="ECO:0000313" key="5">
    <source>
        <dbReference type="EMBL" id="QJA78027.1"/>
    </source>
</evidence>
<dbReference type="Pfam" id="PF00166">
    <property type="entry name" value="Cpn10"/>
    <property type="match status" value="1"/>
</dbReference>
<dbReference type="InterPro" id="IPR020818">
    <property type="entry name" value="Chaperonin_GroES"/>
</dbReference>
<dbReference type="GO" id="GO:0044183">
    <property type="term" value="F:protein folding chaperone"/>
    <property type="evidence" value="ECO:0007669"/>
    <property type="project" value="InterPro"/>
</dbReference>
<dbReference type="CDD" id="cd00320">
    <property type="entry name" value="cpn10"/>
    <property type="match status" value="1"/>
</dbReference>
<sequence length="131" mass="14418">MPESDQKPRIQVPGVALADPKIEPDPFPRPDVTDLTNGEPQGDHLILKRWPKQTLLAGGMVLPDSAVQKQEFAWVLKAGPEVPRFHPGDVVTFQPHAAVEIDALGTDMLYIRASDVVIRWPITPTVTPAKE</sequence>
<evidence type="ECO:0000313" key="4">
    <source>
        <dbReference type="EMBL" id="QJA59591.1"/>
    </source>
</evidence>
<dbReference type="AlphaFoldDB" id="A0A6H1ZHW7"/>
<evidence type="ECO:0000256" key="2">
    <source>
        <dbReference type="SAM" id="MobiDB-lite"/>
    </source>
</evidence>
<dbReference type="GO" id="GO:0005524">
    <property type="term" value="F:ATP binding"/>
    <property type="evidence" value="ECO:0007669"/>
    <property type="project" value="InterPro"/>
</dbReference>
<evidence type="ECO:0000313" key="6">
    <source>
        <dbReference type="EMBL" id="QJH98690.1"/>
    </source>
</evidence>
<accession>A0A6H1ZHW7</accession>
<dbReference type="InterPro" id="IPR037124">
    <property type="entry name" value="Chaperonin_GroES_sf"/>
</dbReference>
<organism evidence="3">
    <name type="scientific">viral metagenome</name>
    <dbReference type="NCBI Taxonomy" id="1070528"/>
    <lineage>
        <taxon>unclassified sequences</taxon>
        <taxon>metagenomes</taxon>
        <taxon>organismal metagenomes</taxon>
    </lineage>
</organism>
<feature type="compositionally biased region" description="Basic and acidic residues" evidence="2">
    <location>
        <begin position="20"/>
        <end position="32"/>
    </location>
</feature>
<reference evidence="3" key="1">
    <citation type="submission" date="2020-03" db="EMBL/GenBank/DDBJ databases">
        <title>The deep terrestrial virosphere.</title>
        <authorList>
            <person name="Holmfeldt K."/>
            <person name="Nilsson E."/>
            <person name="Simone D."/>
            <person name="Lopez-Fernandez M."/>
            <person name="Wu X."/>
            <person name="de Brujin I."/>
            <person name="Lundin D."/>
            <person name="Andersson A."/>
            <person name="Bertilsson S."/>
            <person name="Dopson M."/>
        </authorList>
    </citation>
    <scope>NUCLEOTIDE SEQUENCE</scope>
    <source>
        <strain evidence="5">MM415A01153</strain>
        <strain evidence="4">MM415B01264</strain>
        <strain evidence="3">TM448A00526</strain>
        <strain evidence="6">TM448B01370</strain>
    </source>
</reference>
<dbReference type="SMART" id="SM00883">
    <property type="entry name" value="Cpn10"/>
    <property type="match status" value="1"/>
</dbReference>
<dbReference type="SUPFAM" id="SSF50129">
    <property type="entry name" value="GroES-like"/>
    <property type="match status" value="1"/>
</dbReference>
<evidence type="ECO:0000313" key="3">
    <source>
        <dbReference type="EMBL" id="QJA46790.1"/>
    </source>
</evidence>
<dbReference type="EMBL" id="MT144748">
    <property type="protein sequence ID" value="QJH98690.1"/>
    <property type="molecule type" value="Genomic_DNA"/>
</dbReference>
<proteinExistence type="predicted"/>
<dbReference type="PRINTS" id="PR00297">
    <property type="entry name" value="CHAPERONIN10"/>
</dbReference>
<dbReference type="Gene3D" id="2.30.33.40">
    <property type="entry name" value="GroES chaperonin"/>
    <property type="match status" value="1"/>
</dbReference>
<protein>
    <submittedName>
        <fullName evidence="3">Putative chaperonin</fullName>
    </submittedName>
</protein>
<dbReference type="EMBL" id="MT144021">
    <property type="protein sequence ID" value="QJA46790.1"/>
    <property type="molecule type" value="Genomic_DNA"/>
</dbReference>
<feature type="region of interest" description="Disordered" evidence="2">
    <location>
        <begin position="1"/>
        <end position="41"/>
    </location>
</feature>
<dbReference type="EMBL" id="MT141376">
    <property type="protein sequence ID" value="QJA59591.1"/>
    <property type="molecule type" value="Genomic_DNA"/>
</dbReference>
<keyword evidence="1" id="KW-0143">Chaperone</keyword>
<dbReference type="EMBL" id="MT142316">
    <property type="protein sequence ID" value="QJA78027.1"/>
    <property type="molecule type" value="Genomic_DNA"/>
</dbReference>
<evidence type="ECO:0000256" key="1">
    <source>
        <dbReference type="ARBA" id="ARBA00023186"/>
    </source>
</evidence>
<gene>
    <name evidence="5" type="ORF">MM415A01153_0006</name>
    <name evidence="4" type="ORF">MM415B01264_0011</name>
    <name evidence="3" type="ORF">TM448A00526_0020</name>
    <name evidence="6" type="ORF">TM448B01370_0006</name>
</gene>
<dbReference type="InterPro" id="IPR011032">
    <property type="entry name" value="GroES-like_sf"/>
</dbReference>
<name>A0A6H1ZHW7_9ZZZZ</name>